<dbReference type="AlphaFoldDB" id="A0A068WAS8"/>
<keyword evidence="1" id="KW-0677">Repeat</keyword>
<reference evidence="4 5" key="1">
    <citation type="journal article" date="2013" name="Nature">
        <title>The genomes of four tapeworm species reveal adaptations to parasitism.</title>
        <authorList>
            <person name="Tsai I.J."/>
            <person name="Zarowiecki M."/>
            <person name="Holroyd N."/>
            <person name="Garciarrubio A."/>
            <person name="Sanchez-Flores A."/>
            <person name="Brooks K.L."/>
            <person name="Tracey A."/>
            <person name="Bobes R.J."/>
            <person name="Fragoso G."/>
            <person name="Sciutto E."/>
            <person name="Aslett M."/>
            <person name="Beasley H."/>
            <person name="Bennett H.M."/>
            <person name="Cai J."/>
            <person name="Camicia F."/>
            <person name="Clark R."/>
            <person name="Cucher M."/>
            <person name="De Silva N."/>
            <person name="Day T.A."/>
            <person name="Deplazes P."/>
            <person name="Estrada K."/>
            <person name="Fernandez C."/>
            <person name="Holland P.W."/>
            <person name="Hou J."/>
            <person name="Hu S."/>
            <person name="Huckvale T."/>
            <person name="Hung S.S."/>
            <person name="Kamenetzky L."/>
            <person name="Keane J.A."/>
            <person name="Kiss F."/>
            <person name="Koziol U."/>
            <person name="Lambert O."/>
            <person name="Liu K."/>
            <person name="Luo X."/>
            <person name="Luo Y."/>
            <person name="Macchiaroli N."/>
            <person name="Nichol S."/>
            <person name="Paps J."/>
            <person name="Parkinson J."/>
            <person name="Pouchkina-Stantcheva N."/>
            <person name="Riddiford N."/>
            <person name="Rosenzvit M."/>
            <person name="Salinas G."/>
            <person name="Wasmuth J.D."/>
            <person name="Zamanian M."/>
            <person name="Zheng Y."/>
            <person name="Cai X."/>
            <person name="Soberon X."/>
            <person name="Olson P.D."/>
            <person name="Laclette J.P."/>
            <person name="Brehm K."/>
            <person name="Berriman M."/>
            <person name="Garciarrubio A."/>
            <person name="Bobes R.J."/>
            <person name="Fragoso G."/>
            <person name="Sanchez-Flores A."/>
            <person name="Estrada K."/>
            <person name="Cevallos M.A."/>
            <person name="Morett E."/>
            <person name="Gonzalez V."/>
            <person name="Portillo T."/>
            <person name="Ochoa-Leyva A."/>
            <person name="Jose M.V."/>
            <person name="Sciutto E."/>
            <person name="Landa A."/>
            <person name="Jimenez L."/>
            <person name="Valdes V."/>
            <person name="Carrero J.C."/>
            <person name="Larralde C."/>
            <person name="Morales-Montor J."/>
            <person name="Limon-Lason J."/>
            <person name="Soberon X."/>
            <person name="Laclette J.P."/>
        </authorList>
    </citation>
    <scope>NUCLEOTIDE SEQUENCE [LARGE SCALE GENOMIC DNA]</scope>
</reference>
<dbReference type="InterPro" id="IPR016024">
    <property type="entry name" value="ARM-type_fold"/>
</dbReference>
<protein>
    <submittedName>
        <fullName evidence="4 6">Armadillo repeat containing protein 3</fullName>
    </submittedName>
</protein>
<gene>
    <name evidence="4" type="ORF">EgrG_000946100</name>
</gene>
<dbReference type="OrthoDB" id="7537227at2759"/>
<evidence type="ECO:0000256" key="1">
    <source>
        <dbReference type="ARBA" id="ARBA00022737"/>
    </source>
</evidence>
<dbReference type="Pfam" id="PF14381">
    <property type="entry name" value="EDR1_CTR1_ARMC3_pept"/>
    <property type="match status" value="1"/>
</dbReference>
<feature type="region of interest" description="Disordered" evidence="2">
    <location>
        <begin position="40"/>
        <end position="61"/>
    </location>
</feature>
<dbReference type="InterPro" id="IPR055164">
    <property type="entry name" value="EDR1/CTR1/ARMC3-like_pept-like"/>
</dbReference>
<proteinExistence type="predicted"/>
<feature type="domain" description="EDR1/CTR1/ARMC3-like peptidase-like" evidence="3">
    <location>
        <begin position="272"/>
        <end position="339"/>
    </location>
</feature>
<reference evidence="4" key="2">
    <citation type="submission" date="2014-06" db="EMBL/GenBank/DDBJ databases">
        <authorList>
            <person name="Aslett M."/>
        </authorList>
    </citation>
    <scope>NUCLEOTIDE SEQUENCE</scope>
</reference>
<dbReference type="InterPro" id="IPR052441">
    <property type="entry name" value="Armadillo-Ser/Thr_Kinase"/>
</dbReference>
<evidence type="ECO:0000313" key="5">
    <source>
        <dbReference type="Proteomes" id="UP000492820"/>
    </source>
</evidence>
<organism evidence="4">
    <name type="scientific">Echinococcus granulosus</name>
    <name type="common">Hydatid tapeworm</name>
    <dbReference type="NCBI Taxonomy" id="6210"/>
    <lineage>
        <taxon>Eukaryota</taxon>
        <taxon>Metazoa</taxon>
        <taxon>Spiralia</taxon>
        <taxon>Lophotrochozoa</taxon>
        <taxon>Platyhelminthes</taxon>
        <taxon>Cestoda</taxon>
        <taxon>Eucestoda</taxon>
        <taxon>Cyclophyllidea</taxon>
        <taxon>Taeniidae</taxon>
        <taxon>Echinococcus</taxon>
        <taxon>Echinococcus granulosus group</taxon>
    </lineage>
</organism>
<evidence type="ECO:0000259" key="3">
    <source>
        <dbReference type="Pfam" id="PF14381"/>
    </source>
</evidence>
<dbReference type="PANTHER" id="PTHR46618:SF1">
    <property type="entry name" value="ARMADILLO REPEAT-CONTAINING PROTEIN 3"/>
    <property type="match status" value="1"/>
</dbReference>
<dbReference type="PANTHER" id="PTHR46618">
    <property type="entry name" value="ARMADILLO REPEAT-CONTAINING PROTEIN 3"/>
    <property type="match status" value="1"/>
</dbReference>
<dbReference type="Proteomes" id="UP000492820">
    <property type="component" value="Unassembled WGS sequence"/>
</dbReference>
<dbReference type="EMBL" id="LK028577">
    <property type="protein sequence ID" value="CDS16756.1"/>
    <property type="molecule type" value="Genomic_DNA"/>
</dbReference>
<evidence type="ECO:0000256" key="2">
    <source>
        <dbReference type="SAM" id="MobiDB-lite"/>
    </source>
</evidence>
<feature type="compositionally biased region" description="Basic residues" evidence="2">
    <location>
        <begin position="48"/>
        <end position="61"/>
    </location>
</feature>
<dbReference type="WBParaSite" id="EgrG_000946100">
    <property type="protein sequence ID" value="EgrG_000946100"/>
    <property type="gene ID" value="EgrG_000946100"/>
</dbReference>
<sequence>MENICGGNAELQVGAIVSNVPTIVLWIARFVFVHHESGDVDASSLSKTPRKRGVKGVPRAKHRENSALVRREEVGWPSIQISSCRILQKIAKSDKYLALLLANGVDQKLMDLIITKSTNIDVHGAAAKALSYLLRDEVVRMVVTLSAGHVYPAPQYSVAHRRNATYNGFALPQRPNQWVLEELCMVQSLQDQSSPLAGIAIKNILGANPILKFAMTGFLDFSDITGNIFYDVGPLKASDRLKSLQFYAKDPVNDARPVWILNITEIESANFCGDPMTREDAYSSVDWQEVSQYRCHYNTNTVRISLPAQTGYRHRALLFKIIADKVGIPCRCVCGEYQIEYNIICIQASKRSIEAVHNGYSDSERKT</sequence>
<reference evidence="6" key="3">
    <citation type="submission" date="2020-10" db="UniProtKB">
        <authorList>
            <consortium name="WormBaseParasite"/>
        </authorList>
    </citation>
    <scope>IDENTIFICATION</scope>
</reference>
<evidence type="ECO:0000313" key="4">
    <source>
        <dbReference type="EMBL" id="CDS16756.1"/>
    </source>
</evidence>
<name>A0A068WAS8_ECHGR</name>
<dbReference type="SUPFAM" id="SSF48371">
    <property type="entry name" value="ARM repeat"/>
    <property type="match status" value="1"/>
</dbReference>
<accession>A0A068WAS8</accession>
<evidence type="ECO:0000313" key="6">
    <source>
        <dbReference type="WBParaSite" id="EgrG_000946100"/>
    </source>
</evidence>